<dbReference type="EMBL" id="JACATF010000003">
    <property type="protein sequence ID" value="NWK07091.1"/>
    <property type="molecule type" value="Genomic_DNA"/>
</dbReference>
<dbReference type="EMBL" id="JACATJ010000003">
    <property type="protein sequence ID" value="NWK08733.1"/>
    <property type="molecule type" value="Genomic_DNA"/>
</dbReference>
<dbReference type="Proteomes" id="UP000559282">
    <property type="component" value="Unassembled WGS sequence"/>
</dbReference>
<evidence type="ECO:0000313" key="9">
    <source>
        <dbReference type="Proteomes" id="UP000520052"/>
    </source>
</evidence>
<evidence type="ECO:0000313" key="2">
    <source>
        <dbReference type="EMBL" id="NWJ28277.1"/>
    </source>
</evidence>
<reference evidence="2" key="2">
    <citation type="submission" date="2020-06" db="EMBL/GenBank/DDBJ databases">
        <authorList>
            <person name="Wang Y."/>
        </authorList>
    </citation>
    <scope>NUCLEOTIDE SEQUENCE</scope>
    <source>
        <strain evidence="7">D1a</strain>
        <strain evidence="1">L14</strain>
        <strain evidence="3">L15a</strain>
        <strain evidence="8">L19a</strain>
        <strain evidence="6">T1C4</strain>
        <strain evidence="2">T1L11</strain>
        <strain evidence="5">T1L9</strain>
        <strain evidence="4">T3L1</strain>
    </source>
</reference>
<dbReference type="EMBL" id="JACATI010000005">
    <property type="protein sequence ID" value="NWJ20412.1"/>
    <property type="molecule type" value="Genomic_DNA"/>
</dbReference>
<organism evidence="2 14">
    <name type="scientific">Marine Group I thaumarchaeote</name>
    <dbReference type="NCBI Taxonomy" id="2511932"/>
    <lineage>
        <taxon>Archaea</taxon>
        <taxon>Nitrososphaerota</taxon>
        <taxon>Marine Group I</taxon>
    </lineage>
</organism>
<accession>A0A7K4MGC9</accession>
<evidence type="ECO:0000313" key="15">
    <source>
        <dbReference type="Proteomes" id="UP000575480"/>
    </source>
</evidence>
<dbReference type="Proteomes" id="UP000549797">
    <property type="component" value="Unassembled WGS sequence"/>
</dbReference>
<evidence type="ECO:0000313" key="10">
    <source>
        <dbReference type="Proteomes" id="UP000535457"/>
    </source>
</evidence>
<dbReference type="EMBL" id="JACATH010000001">
    <property type="protein sequence ID" value="NWJ56220.1"/>
    <property type="molecule type" value="Genomic_DNA"/>
</dbReference>
<gene>
    <name evidence="5" type="ORF">HX840_03410</name>
    <name evidence="6" type="ORF">HX847_01500</name>
    <name evidence="2" type="ORF">HX848_02610</name>
    <name evidence="7" type="ORF">HX852_02930</name>
    <name evidence="8" type="ORF">HX853_03190</name>
    <name evidence="4" type="ORF">HX854_04895</name>
    <name evidence="3" type="ORF">HX858_00355</name>
    <name evidence="1" type="ORF">HX860_05000</name>
</gene>
<dbReference type="AlphaFoldDB" id="A0A7K4MGC9"/>
<evidence type="ECO:0000313" key="11">
    <source>
        <dbReference type="Proteomes" id="UP000547822"/>
    </source>
</evidence>
<evidence type="ECO:0000313" key="1">
    <source>
        <dbReference type="EMBL" id="NWJ20412.1"/>
    </source>
</evidence>
<dbReference type="Proteomes" id="UP000535457">
    <property type="component" value="Unassembled WGS sequence"/>
</dbReference>
<evidence type="ECO:0000313" key="5">
    <source>
        <dbReference type="EMBL" id="NWK00936.1"/>
    </source>
</evidence>
<evidence type="ECO:0000313" key="3">
    <source>
        <dbReference type="EMBL" id="NWJ56220.1"/>
    </source>
</evidence>
<dbReference type="EMBL" id="JACATC010000005">
    <property type="protein sequence ID" value="NWJ84049.1"/>
    <property type="molecule type" value="Genomic_DNA"/>
</dbReference>
<dbReference type="EMBL" id="JACATD010000003">
    <property type="protein sequence ID" value="NWK00936.1"/>
    <property type="molecule type" value="Genomic_DNA"/>
</dbReference>
<reference evidence="9 10" key="1">
    <citation type="journal article" date="2019" name="Environ. Microbiol.">
        <title>Genomics insights into ecotype formation of ammonia-oxidizing archaea in the deep ocean.</title>
        <authorList>
            <person name="Wang Y."/>
            <person name="Huang J.M."/>
            <person name="Cui G.J."/>
            <person name="Nunoura T."/>
            <person name="Takaki Y."/>
            <person name="Li W.L."/>
            <person name="Li J."/>
            <person name="Gao Z.M."/>
            <person name="Takai K."/>
            <person name="Zhang A.Q."/>
            <person name="Stepanauskas R."/>
        </authorList>
    </citation>
    <scope>NUCLEOTIDE SEQUENCE [LARGE SCALE GENOMIC DNA]</scope>
    <source>
        <strain evidence="7 12">D1a</strain>
        <strain evidence="1 16">L14</strain>
        <strain evidence="3 15">L15a</strain>
        <strain evidence="8 10">L19a</strain>
        <strain evidence="6 13">T1C4</strain>
        <strain evidence="2 14">T1L11</strain>
        <strain evidence="5 11">T1L9</strain>
        <strain evidence="4 9">T3L1</strain>
    </source>
</reference>
<evidence type="ECO:0000313" key="6">
    <source>
        <dbReference type="EMBL" id="NWK07091.1"/>
    </source>
</evidence>
<name>A0A7K4MGC9_9ARCH</name>
<evidence type="ECO:0000313" key="7">
    <source>
        <dbReference type="EMBL" id="NWK08733.1"/>
    </source>
</evidence>
<evidence type="ECO:0000313" key="8">
    <source>
        <dbReference type="EMBL" id="NWK13628.1"/>
    </source>
</evidence>
<sequence length="106" mass="11861">MTSILLLAIGIGIAVALLGSVAFQFQTPINDMILLPLEQKCQQIANEGYKIHSLYPNSNPDELPMDDMKRLLYLDEKWMKECVSVLPADSIINIANNVDRNFSHGE</sequence>
<evidence type="ECO:0000313" key="4">
    <source>
        <dbReference type="EMBL" id="NWJ84049.1"/>
    </source>
</evidence>
<comment type="caution">
    <text evidence="2">The sequence shown here is derived from an EMBL/GenBank/DDBJ whole genome shotgun (WGS) entry which is preliminary data.</text>
</comment>
<dbReference type="EMBL" id="JACATE010000003">
    <property type="protein sequence ID" value="NWJ28277.1"/>
    <property type="molecule type" value="Genomic_DNA"/>
</dbReference>
<dbReference type="EMBL" id="JACATG010000003">
    <property type="protein sequence ID" value="NWK13628.1"/>
    <property type="molecule type" value="Genomic_DNA"/>
</dbReference>
<dbReference type="Proteomes" id="UP000520052">
    <property type="component" value="Unassembled WGS sequence"/>
</dbReference>
<dbReference type="Proteomes" id="UP000547822">
    <property type="component" value="Unassembled WGS sequence"/>
</dbReference>
<dbReference type="Proteomes" id="UP000563820">
    <property type="component" value="Unassembled WGS sequence"/>
</dbReference>
<evidence type="ECO:0000313" key="13">
    <source>
        <dbReference type="Proteomes" id="UP000559282"/>
    </source>
</evidence>
<dbReference type="Proteomes" id="UP000587702">
    <property type="component" value="Unassembled WGS sequence"/>
</dbReference>
<protein>
    <submittedName>
        <fullName evidence="2">Uncharacterized protein</fullName>
    </submittedName>
</protein>
<evidence type="ECO:0000313" key="14">
    <source>
        <dbReference type="Proteomes" id="UP000563820"/>
    </source>
</evidence>
<proteinExistence type="predicted"/>
<evidence type="ECO:0000313" key="16">
    <source>
        <dbReference type="Proteomes" id="UP000587702"/>
    </source>
</evidence>
<dbReference type="Proteomes" id="UP000575480">
    <property type="component" value="Unassembled WGS sequence"/>
</dbReference>
<evidence type="ECO:0000313" key="12">
    <source>
        <dbReference type="Proteomes" id="UP000549797"/>
    </source>
</evidence>